<dbReference type="Pfam" id="PF12971">
    <property type="entry name" value="NAGLU_N"/>
    <property type="match status" value="1"/>
</dbReference>
<dbReference type="Gene3D" id="3.30.379.10">
    <property type="entry name" value="Chitobiase/beta-hexosaminidase domain 2-like"/>
    <property type="match status" value="1"/>
</dbReference>
<feature type="domain" description="Alpha-N-acetylglucosaminidase C-terminal" evidence="5">
    <location>
        <begin position="468"/>
        <end position="736"/>
    </location>
</feature>
<evidence type="ECO:0000313" key="7">
    <source>
        <dbReference type="Proteomes" id="UP001147782"/>
    </source>
</evidence>
<evidence type="ECO:0000259" key="5">
    <source>
        <dbReference type="Pfam" id="PF12972"/>
    </source>
</evidence>
<dbReference type="OrthoDB" id="64736at2759"/>
<dbReference type="GeneID" id="81439869"/>
<dbReference type="InterPro" id="IPR029018">
    <property type="entry name" value="Hex-like_dom2"/>
</dbReference>
<name>A0A9W9RX78_9EURO</name>
<reference evidence="6" key="1">
    <citation type="submission" date="2022-11" db="EMBL/GenBank/DDBJ databases">
        <authorList>
            <person name="Petersen C."/>
        </authorList>
    </citation>
    <scope>NUCLEOTIDE SEQUENCE</scope>
    <source>
        <strain evidence="6">IBT 29864</strain>
    </source>
</reference>
<gene>
    <name evidence="6" type="ORF">N7496_007771</name>
</gene>
<keyword evidence="2" id="KW-0732">Signal</keyword>
<dbReference type="RefSeq" id="XP_056552753.1">
    <property type="nucleotide sequence ID" value="XM_056700690.1"/>
</dbReference>
<accession>A0A9W9RX78</accession>
<dbReference type="EMBL" id="JAPZBS010000007">
    <property type="protein sequence ID" value="KAJ5368011.1"/>
    <property type="molecule type" value="Genomic_DNA"/>
</dbReference>
<dbReference type="PANTHER" id="PTHR12872">
    <property type="entry name" value="ALPHA-N-ACETYLGLUCOSAMINIDASE"/>
    <property type="match status" value="1"/>
</dbReference>
<dbReference type="Pfam" id="PF05089">
    <property type="entry name" value="NAGLU"/>
    <property type="match status" value="1"/>
</dbReference>
<dbReference type="Gene3D" id="1.20.120.670">
    <property type="entry name" value="N-acetyl-b-d-glucoasminidase"/>
    <property type="match status" value="1"/>
</dbReference>
<reference evidence="6" key="2">
    <citation type="journal article" date="2023" name="IMA Fungus">
        <title>Comparative genomic study of the Penicillium genus elucidates a diverse pangenome and 15 lateral gene transfer events.</title>
        <authorList>
            <person name="Petersen C."/>
            <person name="Sorensen T."/>
            <person name="Nielsen M.R."/>
            <person name="Sondergaard T.E."/>
            <person name="Sorensen J.L."/>
            <person name="Fitzpatrick D.A."/>
            <person name="Frisvad J.C."/>
            <person name="Nielsen K.L."/>
        </authorList>
    </citation>
    <scope>NUCLEOTIDE SEQUENCE</scope>
    <source>
        <strain evidence="6">IBT 29864</strain>
    </source>
</reference>
<feature type="chain" id="PRO_5040969884" description="Alpha-N-acetylglucosaminidase" evidence="2">
    <location>
        <begin position="19"/>
        <end position="752"/>
    </location>
</feature>
<dbReference type="PANTHER" id="PTHR12872:SF1">
    <property type="entry name" value="ALPHA-N-ACETYLGLUCOSAMINIDASE"/>
    <property type="match status" value="1"/>
</dbReference>
<dbReference type="Gene3D" id="3.20.20.80">
    <property type="entry name" value="Glycosidases"/>
    <property type="match status" value="1"/>
</dbReference>
<feature type="domain" description="Alpha-N-acetylglucosaminidase N-terminal" evidence="4">
    <location>
        <begin position="23"/>
        <end position="108"/>
    </location>
</feature>
<feature type="signal peptide" evidence="2">
    <location>
        <begin position="1"/>
        <end position="18"/>
    </location>
</feature>
<dbReference type="Proteomes" id="UP001147782">
    <property type="component" value="Unassembled WGS sequence"/>
</dbReference>
<protein>
    <recommendedName>
        <fullName evidence="8">Alpha-N-acetylglucosaminidase</fullName>
    </recommendedName>
</protein>
<dbReference type="InterPro" id="IPR024733">
    <property type="entry name" value="NAGLU_tim-barrel"/>
</dbReference>
<organism evidence="6 7">
    <name type="scientific">Penicillium cataractarum</name>
    <dbReference type="NCBI Taxonomy" id="2100454"/>
    <lineage>
        <taxon>Eukaryota</taxon>
        <taxon>Fungi</taxon>
        <taxon>Dikarya</taxon>
        <taxon>Ascomycota</taxon>
        <taxon>Pezizomycotina</taxon>
        <taxon>Eurotiomycetes</taxon>
        <taxon>Eurotiomycetidae</taxon>
        <taxon>Eurotiales</taxon>
        <taxon>Aspergillaceae</taxon>
        <taxon>Penicillium</taxon>
    </lineage>
</organism>
<evidence type="ECO:0008006" key="8">
    <source>
        <dbReference type="Google" id="ProtNLM"/>
    </source>
</evidence>
<dbReference type="AlphaFoldDB" id="A0A9W9RX78"/>
<sequence>MQWLKSLLWLCAASTVVAQSTEGISSLVQRRLPKHANSFRFTLVNATKATNTSDEYVVNTAANGTVLVQGSSLSALSSGLHRYLTDVAKVDIYWYIGSQLDLVPAQLPQLARPITGSSTVPWRYHFNTVTFSYTSAFWSWEDWELQLDWLALRGVNLALAWVGAEKIMVEVFREIGLTDGEISSFLSGPAFQAWNRFGNIQGSWGGDLPMQWIDDQFVLQKQIVQRMVELGITPVLPAFTGFVPDNITRVMPNASVVRGSEWSGFAEQYTNDLFLEPFDNYYTQLQSSFIHKQQAAYGNVTHIYTLDQYNENNPYSGNLTYLNNVTRNTWLSMKNADPQAIWMMQGWLFYSSSTFWTDERVEAYLSGVENNEDMLIIDLYSESTPEWQRTNSYYGKPWIWCQLHDFGGNMGLYGQIMNITQDATNARLQSTSMIGYGLSMEGQEGNEVVYDLMLDQAWSSIPLDTDVYFHNWVTSRYTAAKSIPSELYEAWEIMRITVYNNTNLTSAIAVTKSIFELQPNIKGLLGRTGHHPTTLNYNPSTLVNAWRLMYQAANAENSLWTNPSFEYDMVDVTRQVMANAFIPLYSNLVSTYNGGNSSKDAITNEGTKLTSLLNDLDKVLSTNPHFCLSTWIDAARSWSGGNASYSSYLEYNARNQITLWGPRGEISDYASKSWAGLVSTYYVPRWEMFVQYLKSTPPASYNQTEFNAQLLNFGLKWNAQTSNTPKSSSGGARDLKKVLADVRGQWSTVFGA</sequence>
<dbReference type="InterPro" id="IPR024240">
    <property type="entry name" value="NAGLU_N"/>
</dbReference>
<dbReference type="GO" id="GO:0016787">
    <property type="term" value="F:hydrolase activity"/>
    <property type="evidence" value="ECO:0007669"/>
    <property type="project" value="UniProtKB-KW"/>
</dbReference>
<evidence type="ECO:0000259" key="4">
    <source>
        <dbReference type="Pfam" id="PF12971"/>
    </source>
</evidence>
<proteinExistence type="predicted"/>
<dbReference type="InterPro" id="IPR024732">
    <property type="entry name" value="NAGLU_C"/>
</dbReference>
<feature type="domain" description="Alpha-N-acetylglucosaminidase tim-barrel" evidence="3">
    <location>
        <begin position="123"/>
        <end position="459"/>
    </location>
</feature>
<evidence type="ECO:0000256" key="2">
    <source>
        <dbReference type="SAM" id="SignalP"/>
    </source>
</evidence>
<dbReference type="InterPro" id="IPR007781">
    <property type="entry name" value="NAGLU"/>
</dbReference>
<comment type="caution">
    <text evidence="6">The sequence shown here is derived from an EMBL/GenBank/DDBJ whole genome shotgun (WGS) entry which is preliminary data.</text>
</comment>
<evidence type="ECO:0000256" key="1">
    <source>
        <dbReference type="ARBA" id="ARBA00022801"/>
    </source>
</evidence>
<evidence type="ECO:0000259" key="3">
    <source>
        <dbReference type="Pfam" id="PF05089"/>
    </source>
</evidence>
<dbReference type="Pfam" id="PF12972">
    <property type="entry name" value="NAGLU_C"/>
    <property type="match status" value="1"/>
</dbReference>
<keyword evidence="7" id="KW-1185">Reference proteome</keyword>
<evidence type="ECO:0000313" key="6">
    <source>
        <dbReference type="EMBL" id="KAJ5368011.1"/>
    </source>
</evidence>
<keyword evidence="1" id="KW-0378">Hydrolase</keyword>